<comment type="caution">
    <text evidence="2">The sequence shown here is derived from an EMBL/GenBank/DDBJ whole genome shotgun (WGS) entry which is preliminary data.</text>
</comment>
<accession>A0A4Q1CD95</accession>
<feature type="chain" id="PRO_5020699899" description="Outer membrane protein beta-barrel domain-containing protein" evidence="1">
    <location>
        <begin position="20"/>
        <end position="191"/>
    </location>
</feature>
<dbReference type="EMBL" id="SDHW01000010">
    <property type="protein sequence ID" value="RXK57526.1"/>
    <property type="molecule type" value="Genomic_DNA"/>
</dbReference>
<dbReference type="Proteomes" id="UP000290204">
    <property type="component" value="Unassembled WGS sequence"/>
</dbReference>
<keyword evidence="3" id="KW-1185">Reference proteome</keyword>
<keyword evidence="1" id="KW-0732">Signal</keyword>
<dbReference type="RefSeq" id="WP_129132925.1">
    <property type="nucleotide sequence ID" value="NZ_SDHW01000010.1"/>
</dbReference>
<organism evidence="2 3">
    <name type="scientific">Lacibacter luteus</name>
    <dbReference type="NCBI Taxonomy" id="2508719"/>
    <lineage>
        <taxon>Bacteria</taxon>
        <taxon>Pseudomonadati</taxon>
        <taxon>Bacteroidota</taxon>
        <taxon>Chitinophagia</taxon>
        <taxon>Chitinophagales</taxon>
        <taxon>Chitinophagaceae</taxon>
        <taxon>Lacibacter</taxon>
    </lineage>
</organism>
<evidence type="ECO:0000313" key="2">
    <source>
        <dbReference type="EMBL" id="RXK57526.1"/>
    </source>
</evidence>
<sequence length="191" mass="21644">MKKSIVAFCLVLVSLNLFAQKEEREKGFKQEQMYIGSGINVGFSQGWILGLNPEIGYSLNNFLDVGIATNINYITQNYGSGTSYKFFAYGAGPYVRGWIINQFFITGQFEYNRIAEKYTDQYGSVRDAYASPSVLVGAGYGSRQIGRAQFFTSIMVDVLRKPNSPYVDRQTNSLLPVFRTGFMFYLKPQKR</sequence>
<proteinExistence type="predicted"/>
<dbReference type="AlphaFoldDB" id="A0A4Q1CD95"/>
<dbReference type="OrthoDB" id="1098580at2"/>
<name>A0A4Q1CD95_9BACT</name>
<evidence type="ECO:0008006" key="4">
    <source>
        <dbReference type="Google" id="ProtNLM"/>
    </source>
</evidence>
<evidence type="ECO:0000313" key="3">
    <source>
        <dbReference type="Proteomes" id="UP000290204"/>
    </source>
</evidence>
<gene>
    <name evidence="2" type="ORF">ESA94_20970</name>
</gene>
<reference evidence="2 3" key="1">
    <citation type="submission" date="2019-01" db="EMBL/GenBank/DDBJ databases">
        <title>Lacibacter sp. strain TTM-7.</title>
        <authorList>
            <person name="Chen W.-M."/>
        </authorList>
    </citation>
    <scope>NUCLEOTIDE SEQUENCE [LARGE SCALE GENOMIC DNA]</scope>
    <source>
        <strain evidence="2 3">TTM-7</strain>
    </source>
</reference>
<evidence type="ECO:0000256" key="1">
    <source>
        <dbReference type="SAM" id="SignalP"/>
    </source>
</evidence>
<feature type="signal peptide" evidence="1">
    <location>
        <begin position="1"/>
        <end position="19"/>
    </location>
</feature>
<protein>
    <recommendedName>
        <fullName evidence="4">Outer membrane protein beta-barrel domain-containing protein</fullName>
    </recommendedName>
</protein>